<feature type="binding site" evidence="6">
    <location>
        <position position="5"/>
    </location>
    <ligand>
        <name>Mg(2+)</name>
        <dbReference type="ChEBI" id="CHEBI:18420"/>
    </ligand>
</feature>
<gene>
    <name evidence="6" type="primary">vapC</name>
    <name evidence="8" type="ORF">B0I28_101199</name>
</gene>
<evidence type="ECO:0000256" key="6">
    <source>
        <dbReference type="HAMAP-Rule" id="MF_00265"/>
    </source>
</evidence>
<evidence type="ECO:0000313" key="9">
    <source>
        <dbReference type="Proteomes" id="UP000238176"/>
    </source>
</evidence>
<name>A0A2T0UVB7_9ACTN</name>
<dbReference type="SUPFAM" id="SSF88723">
    <property type="entry name" value="PIN domain-like"/>
    <property type="match status" value="1"/>
</dbReference>
<dbReference type="AlphaFoldDB" id="A0A2T0UVB7"/>
<keyword evidence="2 6" id="KW-0540">Nuclease</keyword>
<accession>A0A2T0UVB7</accession>
<evidence type="ECO:0000256" key="5">
    <source>
        <dbReference type="ARBA" id="ARBA00022842"/>
    </source>
</evidence>
<keyword evidence="1 6" id="KW-1277">Toxin-antitoxin system</keyword>
<comment type="cofactor">
    <cofactor evidence="6">
        <name>Mg(2+)</name>
        <dbReference type="ChEBI" id="CHEBI:18420"/>
    </cofactor>
</comment>
<dbReference type="Proteomes" id="UP000238176">
    <property type="component" value="Unassembled WGS sequence"/>
</dbReference>
<evidence type="ECO:0000256" key="2">
    <source>
        <dbReference type="ARBA" id="ARBA00022722"/>
    </source>
</evidence>
<dbReference type="GO" id="GO:0090729">
    <property type="term" value="F:toxin activity"/>
    <property type="evidence" value="ECO:0007669"/>
    <property type="project" value="UniProtKB-KW"/>
</dbReference>
<keyword evidence="3 6" id="KW-0479">Metal-binding</keyword>
<dbReference type="InterPro" id="IPR051619">
    <property type="entry name" value="TypeII_TA_RNase_PINc/VapC"/>
</dbReference>
<dbReference type="OrthoDB" id="4750280at2"/>
<sequence>MIVVDASAMVFALAHDDDLGDQARSALSMHQEWIAPTHLTAELTHSLRGMVLGGKVEPDRAEWALREYFDLGVDLIAPDFDAVDRAWKLRHSLSAYDALYVAVAERHGLPLLTADARMEASGAAKCEFVVVRPSPTA</sequence>
<dbReference type="RefSeq" id="WP_106361955.1">
    <property type="nucleotide sequence ID" value="NZ_PVTJ01000001.1"/>
</dbReference>
<keyword evidence="6" id="KW-0800">Toxin</keyword>
<dbReference type="EMBL" id="PVTJ01000001">
    <property type="protein sequence ID" value="PRY61875.1"/>
    <property type="molecule type" value="Genomic_DNA"/>
</dbReference>
<dbReference type="InterPro" id="IPR002716">
    <property type="entry name" value="PIN_dom"/>
</dbReference>
<evidence type="ECO:0000256" key="3">
    <source>
        <dbReference type="ARBA" id="ARBA00022723"/>
    </source>
</evidence>
<comment type="caution">
    <text evidence="8">The sequence shown here is derived from an EMBL/GenBank/DDBJ whole genome shotgun (WGS) entry which is preliminary data.</text>
</comment>
<reference evidence="8 9" key="1">
    <citation type="submission" date="2018-03" db="EMBL/GenBank/DDBJ databases">
        <title>Genomic Encyclopedia of Type Strains, Phase III (KMG-III): the genomes of soil and plant-associated and newly described type strains.</title>
        <authorList>
            <person name="Whitman W."/>
        </authorList>
    </citation>
    <scope>NUCLEOTIDE SEQUENCE [LARGE SCALE GENOMIC DNA]</scope>
    <source>
        <strain evidence="8 9">CGMCC 4.7067</strain>
    </source>
</reference>
<keyword evidence="4 6" id="KW-0378">Hydrolase</keyword>
<evidence type="ECO:0000256" key="4">
    <source>
        <dbReference type="ARBA" id="ARBA00022801"/>
    </source>
</evidence>
<comment type="similarity">
    <text evidence="6">Belongs to the PINc/VapC protein family.</text>
</comment>
<dbReference type="CDD" id="cd09873">
    <property type="entry name" value="PIN_Pae0151-like"/>
    <property type="match status" value="1"/>
</dbReference>
<dbReference type="PANTHER" id="PTHR35901">
    <property type="entry name" value="RIBONUCLEASE VAPC3"/>
    <property type="match status" value="1"/>
</dbReference>
<feature type="binding site" evidence="6">
    <location>
        <position position="97"/>
    </location>
    <ligand>
        <name>Mg(2+)</name>
        <dbReference type="ChEBI" id="CHEBI:18420"/>
    </ligand>
</feature>
<dbReference type="GO" id="GO:0000287">
    <property type="term" value="F:magnesium ion binding"/>
    <property type="evidence" value="ECO:0007669"/>
    <property type="project" value="UniProtKB-UniRule"/>
</dbReference>
<dbReference type="Gene3D" id="3.40.50.1010">
    <property type="entry name" value="5'-nuclease"/>
    <property type="match status" value="1"/>
</dbReference>
<dbReference type="EC" id="3.1.-.-" evidence="6"/>
<comment type="function">
    <text evidence="6">Toxic component of a toxin-antitoxin (TA) system. An RNase.</text>
</comment>
<dbReference type="Pfam" id="PF01850">
    <property type="entry name" value="PIN"/>
    <property type="match status" value="1"/>
</dbReference>
<evidence type="ECO:0000256" key="1">
    <source>
        <dbReference type="ARBA" id="ARBA00022649"/>
    </source>
</evidence>
<feature type="domain" description="PIN" evidence="7">
    <location>
        <begin position="2"/>
        <end position="119"/>
    </location>
</feature>
<dbReference type="InterPro" id="IPR029060">
    <property type="entry name" value="PIN-like_dom_sf"/>
</dbReference>
<dbReference type="HAMAP" id="MF_00265">
    <property type="entry name" value="VapC_Nob1"/>
    <property type="match status" value="1"/>
</dbReference>
<dbReference type="InterPro" id="IPR044153">
    <property type="entry name" value="PIN_Pae0151-like"/>
</dbReference>
<organism evidence="8 9">
    <name type="scientific">Glycomyces artemisiae</name>
    <dbReference type="NCBI Taxonomy" id="1076443"/>
    <lineage>
        <taxon>Bacteria</taxon>
        <taxon>Bacillati</taxon>
        <taxon>Actinomycetota</taxon>
        <taxon>Actinomycetes</taxon>
        <taxon>Glycomycetales</taxon>
        <taxon>Glycomycetaceae</taxon>
        <taxon>Glycomyces</taxon>
    </lineage>
</organism>
<keyword evidence="9" id="KW-1185">Reference proteome</keyword>
<evidence type="ECO:0000313" key="8">
    <source>
        <dbReference type="EMBL" id="PRY61875.1"/>
    </source>
</evidence>
<keyword evidence="5 6" id="KW-0460">Magnesium</keyword>
<proteinExistence type="inferred from homology"/>
<dbReference type="PANTHER" id="PTHR35901:SF1">
    <property type="entry name" value="EXONUCLEASE VAPC9"/>
    <property type="match status" value="1"/>
</dbReference>
<evidence type="ECO:0000259" key="7">
    <source>
        <dbReference type="Pfam" id="PF01850"/>
    </source>
</evidence>
<dbReference type="InterPro" id="IPR022907">
    <property type="entry name" value="VapC_family"/>
</dbReference>
<dbReference type="GO" id="GO:0016787">
    <property type="term" value="F:hydrolase activity"/>
    <property type="evidence" value="ECO:0007669"/>
    <property type="project" value="UniProtKB-KW"/>
</dbReference>
<dbReference type="GO" id="GO:0004540">
    <property type="term" value="F:RNA nuclease activity"/>
    <property type="evidence" value="ECO:0007669"/>
    <property type="project" value="InterPro"/>
</dbReference>
<protein>
    <recommendedName>
        <fullName evidence="6">Ribonuclease VapC</fullName>
        <shortName evidence="6">RNase VapC</shortName>
        <ecNumber evidence="6">3.1.-.-</ecNumber>
    </recommendedName>
    <alternativeName>
        <fullName evidence="6">Toxin VapC</fullName>
    </alternativeName>
</protein>